<comment type="cofactor">
    <cofactor evidence="17">
        <name>Mg(2+)</name>
        <dbReference type="ChEBI" id="CHEBI:18420"/>
    </cofactor>
</comment>
<keyword evidence="23" id="KW-1185">Reference proteome</keyword>
<comment type="cofactor">
    <cofactor evidence="18 19">
        <name>K(+)</name>
        <dbReference type="ChEBI" id="CHEBI:29103"/>
    </cofactor>
    <text evidence="18 19">Binds 1 potassium ion per subunit.</text>
</comment>
<evidence type="ECO:0000256" key="10">
    <source>
        <dbReference type="ARBA" id="ARBA00023027"/>
    </source>
</evidence>
<dbReference type="GO" id="GO:0052856">
    <property type="term" value="F:NAD(P)HX epimerase activity"/>
    <property type="evidence" value="ECO:0007669"/>
    <property type="project" value="UniProtKB-UniRule"/>
</dbReference>
<evidence type="ECO:0000256" key="2">
    <source>
        <dbReference type="ARBA" id="ARBA00000909"/>
    </source>
</evidence>
<comment type="function">
    <text evidence="18">Catalyzes the epimerization of the S- and R-forms of NAD(P)HX, a damaged form of NAD(P)H that is a result of enzymatic or heat-dependent hydration. This is a prerequisite for the S-specific NAD(P)H-hydrate dehydratase to allow the repair of both epimers of NAD(P)HX.</text>
</comment>
<comment type="similarity">
    <text evidence="17">Belongs to the NnrD/CARKD family.</text>
</comment>
<reference evidence="22 23" key="1">
    <citation type="submission" date="2013-02" db="EMBL/GenBank/DDBJ databases">
        <title>A novel strain isolated from Lonar lake, Maharashtra, India.</title>
        <authorList>
            <person name="Singh A."/>
        </authorList>
    </citation>
    <scope>NUCLEOTIDE SEQUENCE [LARGE SCALE GENOMIC DNA]</scope>
    <source>
        <strain evidence="22 23">AK24</strain>
    </source>
</reference>
<dbReference type="GO" id="GO:0046496">
    <property type="term" value="P:nicotinamide nucleotide metabolic process"/>
    <property type="evidence" value="ECO:0007669"/>
    <property type="project" value="UniProtKB-UniRule"/>
</dbReference>
<evidence type="ECO:0000313" key="23">
    <source>
        <dbReference type="Proteomes" id="UP000013909"/>
    </source>
</evidence>
<dbReference type="EC" id="5.1.99.6" evidence="19"/>
<dbReference type="InterPro" id="IPR030677">
    <property type="entry name" value="Nnr"/>
</dbReference>
<feature type="binding site" evidence="18">
    <location>
        <position position="157"/>
    </location>
    <ligand>
        <name>(6S)-NADPHX</name>
        <dbReference type="ChEBI" id="CHEBI:64076"/>
    </ligand>
</feature>
<dbReference type="PATRIC" id="fig|1288963.3.peg.114"/>
<evidence type="ECO:0000313" key="22">
    <source>
        <dbReference type="EMBL" id="EON79425.1"/>
    </source>
</evidence>
<keyword evidence="8 17" id="KW-0521">NADP</keyword>
<comment type="catalytic activity">
    <reaction evidence="1 18 19">
        <text>(6R)-NADHX = (6S)-NADHX</text>
        <dbReference type="Rhea" id="RHEA:32215"/>
        <dbReference type="ChEBI" id="CHEBI:64074"/>
        <dbReference type="ChEBI" id="CHEBI:64075"/>
        <dbReference type="EC" id="5.1.99.6"/>
    </reaction>
</comment>
<evidence type="ECO:0000256" key="11">
    <source>
        <dbReference type="ARBA" id="ARBA00023235"/>
    </source>
</evidence>
<dbReference type="CDD" id="cd01171">
    <property type="entry name" value="YXKO-related"/>
    <property type="match status" value="1"/>
</dbReference>
<dbReference type="PANTHER" id="PTHR12592">
    <property type="entry name" value="ATP-DEPENDENT (S)-NAD(P)H-HYDRATE DEHYDRATASE FAMILY MEMBER"/>
    <property type="match status" value="1"/>
</dbReference>
<dbReference type="PROSITE" id="PS51385">
    <property type="entry name" value="YJEF_N"/>
    <property type="match status" value="1"/>
</dbReference>
<feature type="binding site" evidence="18">
    <location>
        <begin position="59"/>
        <end position="63"/>
    </location>
    <ligand>
        <name>(6S)-NADPHX</name>
        <dbReference type="ChEBI" id="CHEBI:64076"/>
    </ligand>
</feature>
<dbReference type="Pfam" id="PF01256">
    <property type="entry name" value="Carb_kinase"/>
    <property type="match status" value="1"/>
</dbReference>
<dbReference type="SUPFAM" id="SSF53613">
    <property type="entry name" value="Ribokinase-like"/>
    <property type="match status" value="1"/>
</dbReference>
<keyword evidence="12 17" id="KW-0456">Lyase</keyword>
<evidence type="ECO:0000256" key="6">
    <source>
        <dbReference type="ARBA" id="ARBA00022741"/>
    </source>
</evidence>
<proteinExistence type="inferred from homology"/>
<comment type="similarity">
    <text evidence="3 19">In the N-terminal section; belongs to the NnrE/AIBP family.</text>
</comment>
<keyword evidence="10 17" id="KW-0520">NAD</keyword>
<dbReference type="PANTHER" id="PTHR12592:SF0">
    <property type="entry name" value="ATP-DEPENDENT (S)-NAD(P)H-HYDRATE DEHYDRATASE"/>
    <property type="match status" value="1"/>
</dbReference>
<evidence type="ECO:0000256" key="9">
    <source>
        <dbReference type="ARBA" id="ARBA00022958"/>
    </source>
</evidence>
<dbReference type="InterPro" id="IPR000631">
    <property type="entry name" value="CARKD"/>
</dbReference>
<feature type="binding site" evidence="18">
    <location>
        <position position="124"/>
    </location>
    <ligand>
        <name>K(+)</name>
        <dbReference type="ChEBI" id="CHEBI:29103"/>
    </ligand>
</feature>
<dbReference type="InterPro" id="IPR017953">
    <property type="entry name" value="Carbohydrate_kinase_pred_CS"/>
</dbReference>
<feature type="binding site" evidence="18">
    <location>
        <position position="60"/>
    </location>
    <ligand>
        <name>K(+)</name>
        <dbReference type="ChEBI" id="CHEBI:29103"/>
    </ligand>
</feature>
<dbReference type="Proteomes" id="UP000013909">
    <property type="component" value="Unassembled WGS sequence"/>
</dbReference>
<comment type="similarity">
    <text evidence="18">Belongs to the NnrE/AIBP family.</text>
</comment>
<feature type="binding site" evidence="18">
    <location>
        <position position="139"/>
    </location>
    <ligand>
        <name>(6S)-NADPHX</name>
        <dbReference type="ChEBI" id="CHEBI:64076"/>
    </ligand>
</feature>
<dbReference type="EMBL" id="AQHR01000004">
    <property type="protein sequence ID" value="EON79425.1"/>
    <property type="molecule type" value="Genomic_DNA"/>
</dbReference>
<dbReference type="HAMAP" id="MF_01966">
    <property type="entry name" value="NADHX_epimerase"/>
    <property type="match status" value="1"/>
</dbReference>
<accession>R7ZZA4</accession>
<evidence type="ECO:0000256" key="8">
    <source>
        <dbReference type="ARBA" id="ARBA00022857"/>
    </source>
</evidence>
<keyword evidence="13" id="KW-0511">Multifunctional enzyme</keyword>
<keyword evidence="6 17" id="KW-0547">Nucleotide-binding</keyword>
<dbReference type="GO" id="GO:0046872">
    <property type="term" value="F:metal ion binding"/>
    <property type="evidence" value="ECO:0007669"/>
    <property type="project" value="UniProtKB-UniRule"/>
</dbReference>
<comment type="catalytic activity">
    <reaction evidence="15 17 19">
        <text>(6S)-NADHX + ADP = AMP + phosphate + NADH + H(+)</text>
        <dbReference type="Rhea" id="RHEA:32223"/>
        <dbReference type="ChEBI" id="CHEBI:15378"/>
        <dbReference type="ChEBI" id="CHEBI:43474"/>
        <dbReference type="ChEBI" id="CHEBI:57945"/>
        <dbReference type="ChEBI" id="CHEBI:64074"/>
        <dbReference type="ChEBI" id="CHEBI:456215"/>
        <dbReference type="ChEBI" id="CHEBI:456216"/>
        <dbReference type="EC" id="4.2.1.136"/>
    </reaction>
</comment>
<gene>
    <name evidence="18" type="primary">nnrE</name>
    <name evidence="17" type="synonym">nnrD</name>
    <name evidence="22" type="ORF">ADIS_0115</name>
</gene>
<dbReference type="AlphaFoldDB" id="R7ZZA4"/>
<feature type="binding site" evidence="18">
    <location>
        <position position="160"/>
    </location>
    <ligand>
        <name>K(+)</name>
        <dbReference type="ChEBI" id="CHEBI:29103"/>
    </ligand>
</feature>
<evidence type="ECO:0000256" key="5">
    <source>
        <dbReference type="ARBA" id="ARBA00022723"/>
    </source>
</evidence>
<keyword evidence="7 17" id="KW-0067">ATP-binding</keyword>
<dbReference type="RefSeq" id="WP_010852269.1">
    <property type="nucleotide sequence ID" value="NZ_AQHR01000004.1"/>
</dbReference>
<evidence type="ECO:0000256" key="4">
    <source>
        <dbReference type="ARBA" id="ARBA00009524"/>
    </source>
</evidence>
<comment type="catalytic activity">
    <reaction evidence="2 18 19">
        <text>(6R)-NADPHX = (6S)-NADPHX</text>
        <dbReference type="Rhea" id="RHEA:32227"/>
        <dbReference type="ChEBI" id="CHEBI:64076"/>
        <dbReference type="ChEBI" id="CHEBI:64077"/>
        <dbReference type="EC" id="5.1.99.6"/>
    </reaction>
</comment>
<dbReference type="InterPro" id="IPR029056">
    <property type="entry name" value="Ribokinase-like"/>
</dbReference>
<evidence type="ECO:0000256" key="14">
    <source>
        <dbReference type="ARBA" id="ARBA00025153"/>
    </source>
</evidence>
<comment type="catalytic activity">
    <reaction evidence="16 17 19">
        <text>(6S)-NADPHX + ADP = AMP + phosphate + NADPH + H(+)</text>
        <dbReference type="Rhea" id="RHEA:32235"/>
        <dbReference type="ChEBI" id="CHEBI:15378"/>
        <dbReference type="ChEBI" id="CHEBI:43474"/>
        <dbReference type="ChEBI" id="CHEBI:57783"/>
        <dbReference type="ChEBI" id="CHEBI:64076"/>
        <dbReference type="ChEBI" id="CHEBI:456215"/>
        <dbReference type="ChEBI" id="CHEBI:456216"/>
        <dbReference type="EC" id="4.2.1.136"/>
    </reaction>
</comment>
<dbReference type="HAMAP" id="MF_01965">
    <property type="entry name" value="NADHX_dehydratase"/>
    <property type="match status" value="1"/>
</dbReference>
<feature type="domain" description="YjeF C-terminal" evidence="20">
    <location>
        <begin position="223"/>
        <end position="495"/>
    </location>
</feature>
<dbReference type="SUPFAM" id="SSF64153">
    <property type="entry name" value="YjeF N-terminal domain-like"/>
    <property type="match status" value="1"/>
</dbReference>
<feature type="domain" description="YjeF N-terminal" evidence="21">
    <location>
        <begin position="10"/>
        <end position="213"/>
    </location>
</feature>
<dbReference type="Gene3D" id="3.40.50.10260">
    <property type="entry name" value="YjeF N-terminal domain"/>
    <property type="match status" value="1"/>
</dbReference>
<dbReference type="InterPro" id="IPR004443">
    <property type="entry name" value="YjeF_N_dom"/>
</dbReference>
<dbReference type="Pfam" id="PF03853">
    <property type="entry name" value="YjeF_N"/>
    <property type="match status" value="1"/>
</dbReference>
<evidence type="ECO:0000259" key="21">
    <source>
        <dbReference type="PROSITE" id="PS51385"/>
    </source>
</evidence>
<dbReference type="STRING" id="1232681.ADIS_0115"/>
<dbReference type="PIRSF" id="PIRSF017184">
    <property type="entry name" value="Nnr"/>
    <property type="match status" value="1"/>
</dbReference>
<evidence type="ECO:0000256" key="19">
    <source>
        <dbReference type="PIRNR" id="PIRNR017184"/>
    </source>
</evidence>
<dbReference type="PROSITE" id="PS51383">
    <property type="entry name" value="YJEF_C_3"/>
    <property type="match status" value="1"/>
</dbReference>
<evidence type="ECO:0000256" key="17">
    <source>
        <dbReference type="HAMAP-Rule" id="MF_01965"/>
    </source>
</evidence>
<dbReference type="GO" id="GO:0110051">
    <property type="term" value="P:metabolite repair"/>
    <property type="evidence" value="ECO:0007669"/>
    <property type="project" value="TreeGrafter"/>
</dbReference>
<keyword evidence="11 18" id="KW-0413">Isomerase</keyword>
<evidence type="ECO:0000256" key="1">
    <source>
        <dbReference type="ARBA" id="ARBA00000013"/>
    </source>
</evidence>
<keyword evidence="9 18" id="KW-0630">Potassium</keyword>
<evidence type="ECO:0000256" key="16">
    <source>
        <dbReference type="ARBA" id="ARBA00049209"/>
    </source>
</evidence>
<dbReference type="PROSITE" id="PS01050">
    <property type="entry name" value="YJEF_C_2"/>
    <property type="match status" value="1"/>
</dbReference>
<dbReference type="Gene3D" id="3.40.1190.20">
    <property type="match status" value="1"/>
</dbReference>
<feature type="binding site" evidence="17">
    <location>
        <position position="436"/>
    </location>
    <ligand>
        <name>AMP</name>
        <dbReference type="ChEBI" id="CHEBI:456215"/>
    </ligand>
</feature>
<protein>
    <recommendedName>
        <fullName evidence="19">Bifunctional NAD(P)H-hydrate repair enzyme</fullName>
    </recommendedName>
    <alternativeName>
        <fullName evidence="19">Nicotinamide nucleotide repair protein</fullName>
    </alternativeName>
    <domain>
        <recommendedName>
            <fullName evidence="19">ADP-dependent (S)-NAD(P)H-hydrate dehydratase</fullName>
            <ecNumber evidence="19">4.2.1.136</ecNumber>
        </recommendedName>
        <alternativeName>
            <fullName evidence="19">ADP-dependent NAD(P)HX dehydratase</fullName>
        </alternativeName>
    </domain>
    <domain>
        <recommendedName>
            <fullName evidence="19">NAD(P)H-hydrate epimerase</fullName>
            <ecNumber evidence="19">5.1.99.6</ecNumber>
        </recommendedName>
    </domain>
</protein>
<comment type="subunit">
    <text evidence="17">Homotetramer.</text>
</comment>
<comment type="function">
    <text evidence="17">Catalyzes the dehydration of the S-form of NAD(P)HX at the expense of ADP, which is converted to AMP. Together with NAD(P)HX epimerase, which catalyzes the epimerization of the S- and R-forms, the enzyme allows the repair of both epimers of NAD(P)HX, a damaged form of NAD(P)H that is a result of enzymatic or heat-dependent hydration.</text>
</comment>
<dbReference type="GO" id="GO:0005524">
    <property type="term" value="F:ATP binding"/>
    <property type="evidence" value="ECO:0007669"/>
    <property type="project" value="UniProtKB-UniRule"/>
</dbReference>
<dbReference type="InterPro" id="IPR036652">
    <property type="entry name" value="YjeF_N_dom_sf"/>
</dbReference>
<comment type="similarity">
    <text evidence="4 19">In the C-terminal section; belongs to the NnrD/CARKD family.</text>
</comment>
<organism evidence="22 23">
    <name type="scientific">Lunatimonas lonarensis</name>
    <dbReference type="NCBI Taxonomy" id="1232681"/>
    <lineage>
        <taxon>Bacteria</taxon>
        <taxon>Pseudomonadati</taxon>
        <taxon>Bacteroidota</taxon>
        <taxon>Cytophagia</taxon>
        <taxon>Cytophagales</taxon>
        <taxon>Cyclobacteriaceae</taxon>
    </lineage>
</organism>
<name>R7ZZA4_9BACT</name>
<dbReference type="NCBIfam" id="TIGR00196">
    <property type="entry name" value="yjeF_cterm"/>
    <property type="match status" value="1"/>
</dbReference>
<evidence type="ECO:0000256" key="18">
    <source>
        <dbReference type="HAMAP-Rule" id="MF_01966"/>
    </source>
</evidence>
<feature type="binding site" evidence="17">
    <location>
        <position position="437"/>
    </location>
    <ligand>
        <name>(6S)-NADPHX</name>
        <dbReference type="ChEBI" id="CHEBI:64076"/>
    </ligand>
</feature>
<feature type="binding site" evidence="17">
    <location>
        <begin position="407"/>
        <end position="411"/>
    </location>
    <ligand>
        <name>AMP</name>
        <dbReference type="ChEBI" id="CHEBI:456215"/>
    </ligand>
</feature>
<keyword evidence="5 18" id="KW-0479">Metal-binding</keyword>
<feature type="binding site" evidence="17">
    <location>
        <position position="258"/>
    </location>
    <ligand>
        <name>(6S)-NADPHX</name>
        <dbReference type="ChEBI" id="CHEBI:64076"/>
    </ligand>
</feature>
<dbReference type="OrthoDB" id="9806925at2"/>
<feature type="binding site" evidence="17">
    <location>
        <position position="322"/>
    </location>
    <ligand>
        <name>(6S)-NADPHX</name>
        <dbReference type="ChEBI" id="CHEBI:64076"/>
    </ligand>
</feature>
<evidence type="ECO:0000256" key="12">
    <source>
        <dbReference type="ARBA" id="ARBA00023239"/>
    </source>
</evidence>
<sequence length="498" mass="53265">MQKILSGLDVKRLDKEFIEHEGISSLDLMERAANAFVAWLQAHVQDKTWKLTVVCGTGNNGGDGVAVARLLVERGYEVGVFVVGDPSKGSEDFKSNLMRLPKAVSYKHIQEVSELLLDANLVVDAIFGVGINRPLEGIYRSVVEKMNQSGIPIIAVDLPSGLPADSILEGIAIKASHTVSFQFPKISLLIPEHAFHTGELIVVSIGMDVYDYSSFSGDFYYLNAGDIRPLHRRFDRFSHKGTYGKVLMIGGSFGKMGAVILGCKAALRCGSGLVSAFVPACGVVPIQSSVPEAMVETSMGSEFISLPLPDLGRFTAIGIGPGMGVGKVTREFFEAFLNSYRGPAVIDADGINLLSGDPGLFSLLEGKVLTPHLIEFERLVGKCSNHLVRLEKAKEFAVNFGCILVLKGANSVISLPDGRQLVNSTGTKYMATGGSGDVLTGMICSFLGQGYSPEDATTCAVFHHGLAGELAAMSRWRGTIASDIVESIPQTFVKLGIS</sequence>
<feature type="binding site" evidence="18">
    <location>
        <begin position="128"/>
        <end position="134"/>
    </location>
    <ligand>
        <name>(6S)-NADPHX</name>
        <dbReference type="ChEBI" id="CHEBI:64076"/>
    </ligand>
</feature>
<dbReference type="GO" id="GO:0052855">
    <property type="term" value="F:ADP-dependent NAD(P)H-hydrate dehydratase activity"/>
    <property type="evidence" value="ECO:0007669"/>
    <property type="project" value="UniProtKB-UniRule"/>
</dbReference>
<evidence type="ECO:0000256" key="13">
    <source>
        <dbReference type="ARBA" id="ARBA00023268"/>
    </source>
</evidence>
<evidence type="ECO:0000256" key="3">
    <source>
        <dbReference type="ARBA" id="ARBA00006001"/>
    </source>
</evidence>
<dbReference type="EC" id="4.2.1.136" evidence="19"/>
<evidence type="ECO:0000256" key="7">
    <source>
        <dbReference type="ARBA" id="ARBA00022840"/>
    </source>
</evidence>
<dbReference type="NCBIfam" id="TIGR00197">
    <property type="entry name" value="yjeF_nterm"/>
    <property type="match status" value="1"/>
</dbReference>
<comment type="caution">
    <text evidence="22">The sequence shown here is derived from an EMBL/GenBank/DDBJ whole genome shotgun (WGS) entry which is preliminary data.</text>
</comment>
<evidence type="ECO:0000256" key="15">
    <source>
        <dbReference type="ARBA" id="ARBA00048238"/>
    </source>
</evidence>
<comment type="function">
    <text evidence="14 19">Bifunctional enzyme that catalyzes the epimerization of the S- and R-forms of NAD(P)HX and the dehydration of the S-form of NAD(P)HX at the expense of ADP, which is converted to AMP. This allows the repair of both epimers of NAD(P)HX, a damaged form of NAD(P)H that is a result of enzymatic or heat-dependent hydration.</text>
</comment>
<feature type="binding site" evidence="17">
    <location>
        <position position="372"/>
    </location>
    <ligand>
        <name>(6S)-NADPHX</name>
        <dbReference type="ChEBI" id="CHEBI:64076"/>
    </ligand>
</feature>
<evidence type="ECO:0000259" key="20">
    <source>
        <dbReference type="PROSITE" id="PS51383"/>
    </source>
</evidence>